<dbReference type="Proteomes" id="UP000280792">
    <property type="component" value="Unassembled WGS sequence"/>
</dbReference>
<name>A0A3P3VSM0_9GAMM</name>
<dbReference type="PROSITE" id="PS51585">
    <property type="entry name" value="SAM_MT_TPMT"/>
    <property type="match status" value="1"/>
</dbReference>
<evidence type="ECO:0000256" key="3">
    <source>
        <dbReference type="ARBA" id="ARBA00022679"/>
    </source>
</evidence>
<evidence type="ECO:0000256" key="2">
    <source>
        <dbReference type="ARBA" id="ARBA00022603"/>
    </source>
</evidence>
<gene>
    <name evidence="5" type="ORF">D0544_09725</name>
</gene>
<dbReference type="EMBL" id="QWEZ01000001">
    <property type="protein sequence ID" value="RRJ85317.1"/>
    <property type="molecule type" value="Genomic_DNA"/>
</dbReference>
<dbReference type="GO" id="GO:0032259">
    <property type="term" value="P:methylation"/>
    <property type="evidence" value="ECO:0007669"/>
    <property type="project" value="UniProtKB-KW"/>
</dbReference>
<reference evidence="5 6" key="1">
    <citation type="submission" date="2018-08" db="EMBL/GenBank/DDBJ databases">
        <authorList>
            <person name="Khan S.A."/>
        </authorList>
    </citation>
    <scope>NUCLEOTIDE SEQUENCE [LARGE SCALE GENOMIC DNA]</scope>
    <source>
        <strain evidence="5 6">GTF-13</strain>
    </source>
</reference>
<evidence type="ECO:0000256" key="1">
    <source>
        <dbReference type="ARBA" id="ARBA00022553"/>
    </source>
</evidence>
<keyword evidence="2 5" id="KW-0489">Methyltransferase</keyword>
<proteinExistence type="predicted"/>
<keyword evidence="4" id="KW-0949">S-adenosyl-L-methionine</keyword>
<keyword evidence="3 5" id="KW-0808">Transferase</keyword>
<evidence type="ECO:0000313" key="5">
    <source>
        <dbReference type="EMBL" id="RRJ85317.1"/>
    </source>
</evidence>
<keyword evidence="1" id="KW-0597">Phosphoprotein</keyword>
<sequence>MEPETTIPESLRQQRDASRAEFWDLRIAEGVMPWDCGGVPRQLAHWIGNAPTPARVVIPGCGSAYEAVAFANAGWGVTAIDFSAEAIAIARQQIGTAKVELREEDVFTSPVQEVPVELVYERAFLAAIPPALRSAYAQWVTRQVRPGGLLVGYFLLGESRRGPPFPISEAELEALLSPAFDCIDRQPVSDSLAVFQGQDQWQVWKRREVECD</sequence>
<evidence type="ECO:0000256" key="4">
    <source>
        <dbReference type="ARBA" id="ARBA00022691"/>
    </source>
</evidence>
<dbReference type="CDD" id="cd02440">
    <property type="entry name" value="AdoMet_MTases"/>
    <property type="match status" value="1"/>
</dbReference>
<dbReference type="Gene3D" id="3.40.50.150">
    <property type="entry name" value="Vaccinia Virus protein VP39"/>
    <property type="match status" value="1"/>
</dbReference>
<organism evidence="5 6">
    <name type="scientific">Aestuariirhabdus litorea</name>
    <dbReference type="NCBI Taxonomy" id="2528527"/>
    <lineage>
        <taxon>Bacteria</taxon>
        <taxon>Pseudomonadati</taxon>
        <taxon>Pseudomonadota</taxon>
        <taxon>Gammaproteobacteria</taxon>
        <taxon>Oceanospirillales</taxon>
        <taxon>Aestuariirhabdaceae</taxon>
        <taxon>Aestuariirhabdus</taxon>
    </lineage>
</organism>
<dbReference type="PANTHER" id="PTHR32183:SF6">
    <property type="entry name" value="CYSTEINE SULFINATE DESULFINASE_CYSTEINE DESULFURASE AND RELATED ENZYMES"/>
    <property type="match status" value="1"/>
</dbReference>
<dbReference type="GO" id="GO:0008757">
    <property type="term" value="F:S-adenosylmethionine-dependent methyltransferase activity"/>
    <property type="evidence" value="ECO:0007669"/>
    <property type="project" value="InterPro"/>
</dbReference>
<dbReference type="InterPro" id="IPR008854">
    <property type="entry name" value="TPMT"/>
</dbReference>
<dbReference type="Pfam" id="PF05724">
    <property type="entry name" value="TPMT"/>
    <property type="match status" value="1"/>
</dbReference>
<evidence type="ECO:0000313" key="6">
    <source>
        <dbReference type="Proteomes" id="UP000280792"/>
    </source>
</evidence>
<reference evidence="5 6" key="2">
    <citation type="submission" date="2018-12" db="EMBL/GenBank/DDBJ databases">
        <title>Simiduia agarivorans gen. nov., sp. nov., a marine, agarolytic bacterium isolated from shallow coastal water from Keelung, Taiwan.</title>
        <authorList>
            <person name="Shieh W.Y."/>
        </authorList>
    </citation>
    <scope>NUCLEOTIDE SEQUENCE [LARGE SCALE GENOMIC DNA]</scope>
    <source>
        <strain evidence="5 6">GTF-13</strain>
    </source>
</reference>
<comment type="caution">
    <text evidence="5">The sequence shown here is derived from an EMBL/GenBank/DDBJ whole genome shotgun (WGS) entry which is preliminary data.</text>
</comment>
<accession>A0A3P3VSM0</accession>
<dbReference type="AlphaFoldDB" id="A0A3P3VSM0"/>
<dbReference type="InterPro" id="IPR029063">
    <property type="entry name" value="SAM-dependent_MTases_sf"/>
</dbReference>
<keyword evidence="6" id="KW-1185">Reference proteome</keyword>
<dbReference type="SUPFAM" id="SSF53335">
    <property type="entry name" value="S-adenosyl-L-methionine-dependent methyltransferases"/>
    <property type="match status" value="1"/>
</dbReference>
<dbReference type="RefSeq" id="WP_125015743.1">
    <property type="nucleotide sequence ID" value="NZ_QWEZ01000001.1"/>
</dbReference>
<protein>
    <submittedName>
        <fullName evidence="5">Methyltransferase domain-containing protein</fullName>
    </submittedName>
</protein>
<dbReference type="PANTHER" id="PTHR32183">
    <property type="match status" value="1"/>
</dbReference>